<dbReference type="AlphaFoldDB" id="A0A401Q8W3"/>
<protein>
    <submittedName>
        <fullName evidence="3">Uncharacterized protein</fullName>
    </submittedName>
</protein>
<dbReference type="Pfam" id="PF05794">
    <property type="entry name" value="Tcp11"/>
    <property type="match status" value="1"/>
</dbReference>
<comment type="caution">
    <text evidence="3">The sequence shown here is derived from an EMBL/GenBank/DDBJ whole genome shotgun (WGS) entry which is preliminary data.</text>
</comment>
<sequence>SLEITTEWLQEAASELLSSDMNISVHGGAVAGAKDISALCPTSVLNHAYVKLLKWDHTNRLFPEPVLMDQSRFKEMQQELNQLTIIAAVLLVIYNMTGAAISGLSGFLGRLKRIIKVLLTGMHTL</sequence>
<accession>A0A401Q8W3</accession>
<dbReference type="STRING" id="75743.A0A401Q8W3"/>
<name>A0A401Q8W3_SCYTO</name>
<dbReference type="GO" id="GO:0007165">
    <property type="term" value="P:signal transduction"/>
    <property type="evidence" value="ECO:0007669"/>
    <property type="project" value="TreeGrafter"/>
</dbReference>
<feature type="non-terminal residue" evidence="3">
    <location>
        <position position="1"/>
    </location>
</feature>
<organism evidence="3 4">
    <name type="scientific">Scyliorhinus torazame</name>
    <name type="common">Cloudy catshark</name>
    <name type="synonym">Catulus torazame</name>
    <dbReference type="NCBI Taxonomy" id="75743"/>
    <lineage>
        <taxon>Eukaryota</taxon>
        <taxon>Metazoa</taxon>
        <taxon>Chordata</taxon>
        <taxon>Craniata</taxon>
        <taxon>Vertebrata</taxon>
        <taxon>Chondrichthyes</taxon>
        <taxon>Elasmobranchii</taxon>
        <taxon>Galeomorphii</taxon>
        <taxon>Galeoidea</taxon>
        <taxon>Carcharhiniformes</taxon>
        <taxon>Scyliorhinidae</taxon>
        <taxon>Scyliorhinus</taxon>
    </lineage>
</organism>
<gene>
    <name evidence="3" type="ORF">scyTo_0022839</name>
</gene>
<dbReference type="Proteomes" id="UP000288216">
    <property type="component" value="Unassembled WGS sequence"/>
</dbReference>
<keyword evidence="4" id="KW-1185">Reference proteome</keyword>
<evidence type="ECO:0000313" key="3">
    <source>
        <dbReference type="EMBL" id="GCB81815.1"/>
    </source>
</evidence>
<dbReference type="InterPro" id="IPR008862">
    <property type="entry name" value="Tcp11"/>
</dbReference>
<evidence type="ECO:0000313" key="4">
    <source>
        <dbReference type="Proteomes" id="UP000288216"/>
    </source>
</evidence>
<reference evidence="3 4" key="1">
    <citation type="journal article" date="2018" name="Nat. Ecol. Evol.">
        <title>Shark genomes provide insights into elasmobranch evolution and the origin of vertebrates.</title>
        <authorList>
            <person name="Hara Y"/>
            <person name="Yamaguchi K"/>
            <person name="Onimaru K"/>
            <person name="Kadota M"/>
            <person name="Koyanagi M"/>
            <person name="Keeley SD"/>
            <person name="Tatsumi K"/>
            <person name="Tanaka K"/>
            <person name="Motone F"/>
            <person name="Kageyama Y"/>
            <person name="Nozu R"/>
            <person name="Adachi N"/>
            <person name="Nishimura O"/>
            <person name="Nakagawa R"/>
            <person name="Tanegashima C"/>
            <person name="Kiyatake I"/>
            <person name="Matsumoto R"/>
            <person name="Murakumo K"/>
            <person name="Nishida K"/>
            <person name="Terakita A"/>
            <person name="Kuratani S"/>
            <person name="Sato K"/>
            <person name="Hyodo S Kuraku.S."/>
        </authorList>
    </citation>
    <scope>NUCLEOTIDE SEQUENCE [LARGE SCALE GENOMIC DNA]</scope>
</reference>
<comment type="similarity">
    <text evidence="1">Belongs to the TCP11 family.</text>
</comment>
<evidence type="ECO:0000256" key="1">
    <source>
        <dbReference type="ARBA" id="ARBA00010954"/>
    </source>
</evidence>
<keyword evidence="2" id="KW-1133">Transmembrane helix</keyword>
<evidence type="ECO:0000256" key="2">
    <source>
        <dbReference type="SAM" id="Phobius"/>
    </source>
</evidence>
<dbReference type="PANTHER" id="PTHR12832:SF11">
    <property type="entry name" value="LD23868P"/>
    <property type="match status" value="1"/>
</dbReference>
<proteinExistence type="inferred from homology"/>
<feature type="transmembrane region" description="Helical" evidence="2">
    <location>
        <begin position="83"/>
        <end position="108"/>
    </location>
</feature>
<dbReference type="EMBL" id="BFAA01024367">
    <property type="protein sequence ID" value="GCB81815.1"/>
    <property type="molecule type" value="Genomic_DNA"/>
</dbReference>
<keyword evidence="2" id="KW-0812">Transmembrane</keyword>
<dbReference type="PANTHER" id="PTHR12832">
    <property type="entry name" value="TESTIS-SPECIFIC PROTEIN PBS13 T-COMPLEX 11"/>
    <property type="match status" value="1"/>
</dbReference>
<keyword evidence="2" id="KW-0472">Membrane</keyword>
<dbReference type="OrthoDB" id="276323at2759"/>